<dbReference type="EMBL" id="AP014548">
    <property type="protein sequence ID" value="BAO56526.1"/>
    <property type="molecule type" value="Genomic_DNA"/>
</dbReference>
<dbReference type="AlphaFoldDB" id="W8W0L3"/>
<evidence type="ECO:0000313" key="2">
    <source>
        <dbReference type="Proteomes" id="UP000031760"/>
    </source>
</evidence>
<reference evidence="1 2" key="1">
    <citation type="journal article" date="2014" name="Proc. Natl. Acad. Sci. U.S.A.">
        <title>Functional characterization of flavobacteria rhodopsins reveals a unique class of light-driven chloride pump in bacteria.</title>
        <authorList>
            <person name="Yoshizawa S."/>
            <person name="Kumagai Y."/>
            <person name="Kim H."/>
            <person name="Ogura Y."/>
            <person name="Hayashi T."/>
            <person name="Iwasaki W."/>
            <person name="DeLong E.F."/>
            <person name="Kogure K."/>
        </authorList>
    </citation>
    <scope>NUCLEOTIDE SEQUENCE [LARGE SCALE GENOMIC DNA]</scope>
    <source>
        <strain evidence="1 2">S1-08</strain>
    </source>
</reference>
<accession>W8W0L3</accession>
<dbReference type="STRING" id="1454201.NMS_2517"/>
<dbReference type="Proteomes" id="UP000031760">
    <property type="component" value="Chromosome"/>
</dbReference>
<dbReference type="OrthoDB" id="671386at2"/>
<dbReference type="RefSeq" id="WP_041497026.1">
    <property type="nucleotide sequence ID" value="NZ_AP014548.1"/>
</dbReference>
<proteinExistence type="predicted"/>
<evidence type="ECO:0000313" key="1">
    <source>
        <dbReference type="EMBL" id="BAO56526.1"/>
    </source>
</evidence>
<keyword evidence="2" id="KW-1185">Reference proteome</keyword>
<dbReference type="PROSITE" id="PS51257">
    <property type="entry name" value="PROKAR_LIPOPROTEIN"/>
    <property type="match status" value="1"/>
</dbReference>
<dbReference type="HOGENOM" id="CLU_1453051_0_0_10"/>
<evidence type="ECO:0008006" key="3">
    <source>
        <dbReference type="Google" id="ProtNLM"/>
    </source>
</evidence>
<name>W8W0L3_9FLAO</name>
<dbReference type="KEGG" id="nmf:NMS_2517"/>
<organism evidence="1 2">
    <name type="scientific">Nonlabens marinus S1-08</name>
    <dbReference type="NCBI Taxonomy" id="1454201"/>
    <lineage>
        <taxon>Bacteria</taxon>
        <taxon>Pseudomonadati</taxon>
        <taxon>Bacteroidota</taxon>
        <taxon>Flavobacteriia</taxon>
        <taxon>Flavobacteriales</taxon>
        <taxon>Flavobacteriaceae</taxon>
        <taxon>Nonlabens</taxon>
    </lineage>
</organism>
<sequence>MKRLLSILILFALSSCENSKEKNIEQPAITTVDKVFPEDFLGIYKGDLQITSSNGTSQIPMEFHLSKTDTVDKFNYKIFYGKERDPRNYNLERTHNPNLFLVDENNGIVLESAYADHTLYSTYEVMGNLLHSTEIFYDDKMEFMIAMARIQDTSMTGNEESAIVKNYPMSVLQRATLYKQTDSTRTK</sequence>
<protein>
    <recommendedName>
        <fullName evidence="3">Lipoprotein</fullName>
    </recommendedName>
</protein>
<gene>
    <name evidence="1" type="ORF">NMS_2517</name>
</gene>